<dbReference type="PANTHER" id="PTHR47943:SF2">
    <property type="entry name" value="CYTOCHROME P450"/>
    <property type="match status" value="1"/>
</dbReference>
<comment type="similarity">
    <text evidence="3">Belongs to the cytochrome P450 family.</text>
</comment>
<dbReference type="PRINTS" id="PR00463">
    <property type="entry name" value="EP450I"/>
</dbReference>
<dbReference type="EMBL" id="JBBNAG010000009">
    <property type="protein sequence ID" value="KAK9105673.1"/>
    <property type="molecule type" value="Genomic_DNA"/>
</dbReference>
<evidence type="ECO:0000313" key="11">
    <source>
        <dbReference type="Proteomes" id="UP001419268"/>
    </source>
</evidence>
<sequence>MGAANVGDYVPFLAPFDVQSELSDSMKVVQFDKDNIKAIILDMLGAGMDTSANALNWAIPELLRHPKVMKKAHEELRGVVGMDRMVEETDLPK</sequence>
<accession>A0AAP0HXV1</accession>
<dbReference type="GO" id="GO:0016705">
    <property type="term" value="F:oxidoreductase activity, acting on paired donors, with incorporation or reduction of molecular oxygen"/>
    <property type="evidence" value="ECO:0007669"/>
    <property type="project" value="InterPro"/>
</dbReference>
<dbReference type="InterPro" id="IPR002401">
    <property type="entry name" value="Cyt_P450_E_grp-I"/>
</dbReference>
<evidence type="ECO:0000256" key="6">
    <source>
        <dbReference type="ARBA" id="ARBA00023002"/>
    </source>
</evidence>
<evidence type="ECO:0000256" key="3">
    <source>
        <dbReference type="ARBA" id="ARBA00010617"/>
    </source>
</evidence>
<comment type="subcellular location">
    <subcellularLocation>
        <location evidence="2">Membrane</location>
    </subcellularLocation>
</comment>
<dbReference type="AlphaFoldDB" id="A0AAP0HXV1"/>
<evidence type="ECO:0000256" key="5">
    <source>
        <dbReference type="ARBA" id="ARBA00022723"/>
    </source>
</evidence>
<evidence type="ECO:0000256" key="9">
    <source>
        <dbReference type="ARBA" id="ARBA00023136"/>
    </source>
</evidence>
<dbReference type="PANTHER" id="PTHR47943">
    <property type="entry name" value="CYTOCHROME P450 93A3-LIKE"/>
    <property type="match status" value="1"/>
</dbReference>
<evidence type="ECO:0000313" key="10">
    <source>
        <dbReference type="EMBL" id="KAK9105673.1"/>
    </source>
</evidence>
<dbReference type="Pfam" id="PF00067">
    <property type="entry name" value="p450"/>
    <property type="match status" value="1"/>
</dbReference>
<dbReference type="GO" id="GO:0020037">
    <property type="term" value="F:heme binding"/>
    <property type="evidence" value="ECO:0007669"/>
    <property type="project" value="InterPro"/>
</dbReference>
<keyword evidence="9" id="KW-0472">Membrane</keyword>
<dbReference type="GO" id="GO:0004497">
    <property type="term" value="F:monooxygenase activity"/>
    <property type="evidence" value="ECO:0007669"/>
    <property type="project" value="UniProtKB-KW"/>
</dbReference>
<dbReference type="GO" id="GO:0005506">
    <property type="term" value="F:iron ion binding"/>
    <property type="evidence" value="ECO:0007669"/>
    <property type="project" value="InterPro"/>
</dbReference>
<keyword evidence="6" id="KW-0560">Oxidoreductase</keyword>
<dbReference type="GO" id="GO:0044550">
    <property type="term" value="P:secondary metabolite biosynthetic process"/>
    <property type="evidence" value="ECO:0007669"/>
    <property type="project" value="UniProtKB-ARBA"/>
</dbReference>
<keyword evidence="4" id="KW-0349">Heme</keyword>
<comment type="caution">
    <text evidence="10">The sequence shown here is derived from an EMBL/GenBank/DDBJ whole genome shotgun (WGS) entry which is preliminary data.</text>
</comment>
<dbReference type="InterPro" id="IPR001128">
    <property type="entry name" value="Cyt_P450"/>
</dbReference>
<organism evidence="10 11">
    <name type="scientific">Stephania cephalantha</name>
    <dbReference type="NCBI Taxonomy" id="152367"/>
    <lineage>
        <taxon>Eukaryota</taxon>
        <taxon>Viridiplantae</taxon>
        <taxon>Streptophyta</taxon>
        <taxon>Embryophyta</taxon>
        <taxon>Tracheophyta</taxon>
        <taxon>Spermatophyta</taxon>
        <taxon>Magnoliopsida</taxon>
        <taxon>Ranunculales</taxon>
        <taxon>Menispermaceae</taxon>
        <taxon>Menispermoideae</taxon>
        <taxon>Cissampelideae</taxon>
        <taxon>Stephania</taxon>
    </lineage>
</organism>
<keyword evidence="7" id="KW-0408">Iron</keyword>
<keyword evidence="8" id="KW-0503">Monooxygenase</keyword>
<evidence type="ECO:0000256" key="2">
    <source>
        <dbReference type="ARBA" id="ARBA00004370"/>
    </source>
</evidence>
<dbReference type="GO" id="GO:0016020">
    <property type="term" value="C:membrane"/>
    <property type="evidence" value="ECO:0007669"/>
    <property type="project" value="UniProtKB-SubCell"/>
</dbReference>
<evidence type="ECO:0008006" key="12">
    <source>
        <dbReference type="Google" id="ProtNLM"/>
    </source>
</evidence>
<dbReference type="InterPro" id="IPR036396">
    <property type="entry name" value="Cyt_P450_sf"/>
</dbReference>
<keyword evidence="5" id="KW-0479">Metal-binding</keyword>
<reference evidence="10 11" key="1">
    <citation type="submission" date="2024-01" db="EMBL/GenBank/DDBJ databases">
        <title>Genome assemblies of Stephania.</title>
        <authorList>
            <person name="Yang L."/>
        </authorList>
    </citation>
    <scope>NUCLEOTIDE SEQUENCE [LARGE SCALE GENOMIC DNA]</scope>
    <source>
        <strain evidence="10">JXDWG</strain>
        <tissue evidence="10">Leaf</tissue>
    </source>
</reference>
<dbReference type="Gene3D" id="1.10.630.10">
    <property type="entry name" value="Cytochrome P450"/>
    <property type="match status" value="1"/>
</dbReference>
<comment type="cofactor">
    <cofactor evidence="1">
        <name>heme</name>
        <dbReference type="ChEBI" id="CHEBI:30413"/>
    </cofactor>
</comment>
<gene>
    <name evidence="10" type="ORF">Scep_022517</name>
</gene>
<dbReference type="SUPFAM" id="SSF48264">
    <property type="entry name" value="Cytochrome P450"/>
    <property type="match status" value="1"/>
</dbReference>
<protein>
    <recommendedName>
        <fullName evidence="12">Cytochrome P450</fullName>
    </recommendedName>
</protein>
<evidence type="ECO:0000256" key="1">
    <source>
        <dbReference type="ARBA" id="ARBA00001971"/>
    </source>
</evidence>
<name>A0AAP0HXV1_9MAGN</name>
<keyword evidence="11" id="KW-1185">Reference proteome</keyword>
<dbReference type="Proteomes" id="UP001419268">
    <property type="component" value="Unassembled WGS sequence"/>
</dbReference>
<evidence type="ECO:0000256" key="4">
    <source>
        <dbReference type="ARBA" id="ARBA00022617"/>
    </source>
</evidence>
<evidence type="ECO:0000256" key="7">
    <source>
        <dbReference type="ARBA" id="ARBA00023004"/>
    </source>
</evidence>
<proteinExistence type="inferred from homology"/>
<evidence type="ECO:0000256" key="8">
    <source>
        <dbReference type="ARBA" id="ARBA00023033"/>
    </source>
</evidence>